<dbReference type="Gene3D" id="2.80.10.50">
    <property type="match status" value="1"/>
</dbReference>
<dbReference type="Proteomes" id="UP000618754">
    <property type="component" value="Unassembled WGS sequence"/>
</dbReference>
<proteinExistence type="predicted"/>
<reference evidence="3 4" key="1">
    <citation type="submission" date="2020-09" db="EMBL/GenBank/DDBJ databases">
        <title>Novel species of Mucilaginibacter isolated from a glacier on the Tibetan Plateau.</title>
        <authorList>
            <person name="Liu Q."/>
            <person name="Xin Y.-H."/>
        </authorList>
    </citation>
    <scope>NUCLEOTIDE SEQUENCE [LARGE SCALE GENOMIC DNA]</scope>
    <source>
        <strain evidence="3 4">CGMCC 1.13878</strain>
    </source>
</reference>
<dbReference type="Gene3D" id="2.60.40.2340">
    <property type="match status" value="1"/>
</dbReference>
<dbReference type="Pfam" id="PF14200">
    <property type="entry name" value="RicinB_lectin_2"/>
    <property type="match status" value="1"/>
</dbReference>
<dbReference type="Gene3D" id="2.115.10.20">
    <property type="entry name" value="Glycosyl hydrolase domain, family 43"/>
    <property type="match status" value="1"/>
</dbReference>
<evidence type="ECO:0000313" key="3">
    <source>
        <dbReference type="EMBL" id="MBD1386187.1"/>
    </source>
</evidence>
<protein>
    <submittedName>
        <fullName evidence="3">RICIN domain-containing protein</fullName>
    </submittedName>
</protein>
<feature type="domain" description="Ricin B lectin" evidence="2">
    <location>
        <begin position="165"/>
        <end position="243"/>
    </location>
</feature>
<accession>A0ABR7X6J1</accession>
<gene>
    <name evidence="3" type="ORF">IDJ75_12930</name>
</gene>
<evidence type="ECO:0000259" key="1">
    <source>
        <dbReference type="Pfam" id="PF13810"/>
    </source>
</evidence>
<comment type="caution">
    <text evidence="3">The sequence shown here is derived from an EMBL/GenBank/DDBJ whole genome shotgun (WGS) entry which is preliminary data.</text>
</comment>
<dbReference type="PROSITE" id="PS51257">
    <property type="entry name" value="PROKAR_LIPOPROTEIN"/>
    <property type="match status" value="1"/>
</dbReference>
<name>A0ABR7X6J1_9SPHI</name>
<dbReference type="InterPro" id="IPR000772">
    <property type="entry name" value="Ricin_B_lectin"/>
</dbReference>
<dbReference type="RefSeq" id="WP_191176005.1">
    <property type="nucleotide sequence ID" value="NZ_JACWMW010000002.1"/>
</dbReference>
<evidence type="ECO:0000259" key="2">
    <source>
        <dbReference type="Pfam" id="PF14200"/>
    </source>
</evidence>
<dbReference type="EMBL" id="JACWMW010000002">
    <property type="protein sequence ID" value="MBD1386187.1"/>
    <property type="molecule type" value="Genomic_DNA"/>
</dbReference>
<keyword evidence="4" id="KW-1185">Reference proteome</keyword>
<feature type="domain" description="DUF4185" evidence="1">
    <location>
        <begin position="295"/>
        <end position="576"/>
    </location>
</feature>
<dbReference type="InterPro" id="IPR023296">
    <property type="entry name" value="Glyco_hydro_beta-prop_sf"/>
</dbReference>
<organism evidence="3 4">
    <name type="scientific">Mucilaginibacter rigui</name>
    <dbReference type="NCBI Taxonomy" id="534635"/>
    <lineage>
        <taxon>Bacteria</taxon>
        <taxon>Pseudomonadati</taxon>
        <taxon>Bacteroidota</taxon>
        <taxon>Sphingobacteriia</taxon>
        <taxon>Sphingobacteriales</taxon>
        <taxon>Sphingobacteriaceae</taxon>
        <taxon>Mucilaginibacter</taxon>
    </lineage>
</organism>
<evidence type="ECO:0000313" key="4">
    <source>
        <dbReference type="Proteomes" id="UP000618754"/>
    </source>
</evidence>
<dbReference type="InterPro" id="IPR035992">
    <property type="entry name" value="Ricin_B-like_lectins"/>
</dbReference>
<dbReference type="CDD" id="cd00161">
    <property type="entry name" value="beta-trefoil_Ricin-like"/>
    <property type="match status" value="1"/>
</dbReference>
<dbReference type="InterPro" id="IPR025442">
    <property type="entry name" value="DUF4185"/>
</dbReference>
<sequence length="618" mass="68320">MRKPLLLLLSAIVLVISCSKDYKRYPSPGRMIKQFALAEGQIGPAIFDNSKHTITVTVQKGVNMAALIANMVISDGSKVSPASGTSFNATSLKQVFVVTAESGEKIEWNVEFKVYDFYSTDYGVFAITGTNGSMLQVAGDYTFNEKYKDNQKIETGKSVDVMPVWQKWHMIYNSTAAGVRYYQIRNLYTGKFLNASTGAHAGTQAEQYRESATAGELWMVVQSSTLGVYNIVNKNTGLALSTSATDSKVTLENADEKSSDQRFTLKPLPEQAYRDDSAIGFFERNNTSQGSVAFDQGTSVPLSDGRVLWITQDAWDGSRLRDNHKFSCSDFFNYNNSVMIQPTATDWNPDHTTNMTIPNSAHGRPRQVFNNQPGTDWSWPGLGVQIGNNVWVQCGEGRGLGATNQSLYKLTPNAGDEWSAVRYTPAGMSGQTDISYSTGMVKGNDGYVYSFGSQGFNFGYANNIFVARFKQDDPLTWTFWNGSSWASAPTTSDAAKIAVGPGNNSISYLNGKYIMMSMDQGFNCEDKRDIYISTSNSPTGPFTAQKYIYSVSEYFGGKYARYYTPSIHPESVNGRNELLLTFCLNFSGCGVSDCQDGYLDPYYYRVKNIRVPYSIVGL</sequence>
<dbReference type="Pfam" id="PF13810">
    <property type="entry name" value="DUF4185"/>
    <property type="match status" value="1"/>
</dbReference>
<dbReference type="SUPFAM" id="SSF50370">
    <property type="entry name" value="Ricin B-like lectins"/>
    <property type="match status" value="1"/>
</dbReference>